<dbReference type="EMBL" id="CAJHJT010000001">
    <property type="protein sequence ID" value="CAD6995386.1"/>
    <property type="molecule type" value="Genomic_DNA"/>
</dbReference>
<protein>
    <submittedName>
        <fullName evidence="1">(Mediterranean fruit fly) hypothetical protein</fullName>
    </submittedName>
</protein>
<sequence>EVSLDKQISFMTVEEQKCEKYEEKTFRNHEGHYAISPPFEAPPSGVDSRASRLIAEAVS</sequence>
<feature type="non-terminal residue" evidence="1">
    <location>
        <position position="1"/>
    </location>
</feature>
<comment type="caution">
    <text evidence="1">The sequence shown here is derived from an EMBL/GenBank/DDBJ whole genome shotgun (WGS) entry which is preliminary data.</text>
</comment>
<gene>
    <name evidence="1" type="ORF">CCAP1982_LOCUS4104</name>
</gene>
<evidence type="ECO:0000313" key="1">
    <source>
        <dbReference type="EMBL" id="CAD6995386.1"/>
    </source>
</evidence>
<evidence type="ECO:0000313" key="2">
    <source>
        <dbReference type="Proteomes" id="UP000606786"/>
    </source>
</evidence>
<reference evidence="1" key="1">
    <citation type="submission" date="2020-11" db="EMBL/GenBank/DDBJ databases">
        <authorList>
            <person name="Whitehead M."/>
        </authorList>
    </citation>
    <scope>NUCLEOTIDE SEQUENCE</scope>
    <source>
        <strain evidence="1">EGII</strain>
    </source>
</reference>
<dbReference type="Proteomes" id="UP000606786">
    <property type="component" value="Unassembled WGS sequence"/>
</dbReference>
<organism evidence="1 2">
    <name type="scientific">Ceratitis capitata</name>
    <name type="common">Mediterranean fruit fly</name>
    <name type="synonym">Tephritis capitata</name>
    <dbReference type="NCBI Taxonomy" id="7213"/>
    <lineage>
        <taxon>Eukaryota</taxon>
        <taxon>Metazoa</taxon>
        <taxon>Ecdysozoa</taxon>
        <taxon>Arthropoda</taxon>
        <taxon>Hexapoda</taxon>
        <taxon>Insecta</taxon>
        <taxon>Pterygota</taxon>
        <taxon>Neoptera</taxon>
        <taxon>Endopterygota</taxon>
        <taxon>Diptera</taxon>
        <taxon>Brachycera</taxon>
        <taxon>Muscomorpha</taxon>
        <taxon>Tephritoidea</taxon>
        <taxon>Tephritidae</taxon>
        <taxon>Ceratitis</taxon>
        <taxon>Ceratitis</taxon>
    </lineage>
</organism>
<keyword evidence="2" id="KW-1185">Reference proteome</keyword>
<proteinExistence type="predicted"/>
<accession>A0A811UBD4</accession>
<dbReference type="AlphaFoldDB" id="A0A811UBD4"/>
<name>A0A811UBD4_CERCA</name>